<keyword evidence="1" id="KW-0507">mRNA processing</keyword>
<evidence type="ECO:0000313" key="5">
    <source>
        <dbReference type="Proteomes" id="UP000663760"/>
    </source>
</evidence>
<feature type="compositionally biased region" description="Basic and acidic residues" evidence="2">
    <location>
        <begin position="431"/>
        <end position="452"/>
    </location>
</feature>
<reference evidence="4" key="1">
    <citation type="submission" date="2020-02" db="EMBL/GenBank/DDBJ databases">
        <authorList>
            <person name="Scholz U."/>
            <person name="Mascher M."/>
            <person name="Fiebig A."/>
        </authorList>
    </citation>
    <scope>NUCLEOTIDE SEQUENCE</scope>
</reference>
<proteinExistence type="predicted"/>
<gene>
    <name evidence="4" type="ORF">SI8410_03004171</name>
</gene>
<dbReference type="PANTHER" id="PTHR36886">
    <property type="entry name" value="PROTEIN FRIGIDA-ESSENTIAL 1"/>
    <property type="match status" value="1"/>
</dbReference>
<feature type="compositionally biased region" description="Polar residues" evidence="2">
    <location>
        <begin position="14"/>
        <end position="27"/>
    </location>
</feature>
<dbReference type="SUPFAM" id="SSF109905">
    <property type="entry name" value="Surp module (SWAP domain)"/>
    <property type="match status" value="1"/>
</dbReference>
<feature type="compositionally biased region" description="Basic and acidic residues" evidence="2">
    <location>
        <begin position="37"/>
        <end position="56"/>
    </location>
</feature>
<feature type="compositionally biased region" description="Basic and acidic residues" evidence="2">
    <location>
        <begin position="392"/>
        <end position="401"/>
    </location>
</feature>
<feature type="compositionally biased region" description="Basic and acidic residues" evidence="2">
    <location>
        <begin position="1"/>
        <end position="13"/>
    </location>
</feature>
<evidence type="ECO:0000259" key="3">
    <source>
        <dbReference type="PROSITE" id="PS50128"/>
    </source>
</evidence>
<keyword evidence="5" id="KW-1185">Reference proteome</keyword>
<sequence>MPDQEVMKDHDQDSNIINGSGNDSQLIGSVPVPSGHTSDKVCKVETEYSGKKKETPSLHSSPPTRPAEDVVHNIETLCKFMVNVGPQFENLARMKEVNNPSFSFLFGGEPGSAAAIGYDYFKWMKRKYRFESDNSELGFSIQASAQPQSSAGERKSLSPAESDMDMDVMDYWLCCCMGCTWDYRAQKYHFDKIWRQLTSKMITKNEIADLLLSIDSKRSGLIKFHEIFTMIDLYDGPKLNLGLKHEYWTHSRSIYPLHIILHQSQIRLCQACQFVVCSNLNDLGTSFEKDDVNSSGHQEDTAGASPHEQLHLGTWEIIEEEARAGLQSASTFSEAGAIVEHLVGISIMIWDVLRIKTRIIEMFLKISTGICVVSRVMVIRDEGPIGQSSVDSMKKDGKHVFSSEQHQSKNTGEVDHEPASHEIFDLLPGSDHAEKLQESPDSRLMEDTDQKPSGELIHNKPWHKSEEEVAAKQFSVGPPVSDQYDPLFDSIEPSSRVSKMISSSQEQDPAVHDTDIGSSIHLPADVEENNKHKVGASIGVQIDNDEFGETAPEAEVGAVENESPGSPVDLLEKEMGEVEVDQVRSPGKSKKTKDSKSMKLLKIALANFVKEVLKPSWRQGNMSKEAFKTIVKKTVDKVSGSVSSHKLPKSQAKINHYVESSQRKLTKLVMAQVETLFFECISWFHKLISALARGYLMVIA</sequence>
<dbReference type="InterPro" id="IPR035967">
    <property type="entry name" value="SWAP/Surp_sf"/>
</dbReference>
<evidence type="ECO:0000256" key="2">
    <source>
        <dbReference type="SAM" id="MobiDB-lite"/>
    </source>
</evidence>
<dbReference type="InterPro" id="IPR000061">
    <property type="entry name" value="Surp"/>
</dbReference>
<evidence type="ECO:0000313" key="4">
    <source>
        <dbReference type="EMBL" id="CAA7393417.1"/>
    </source>
</evidence>
<name>A0A7I8K8H8_SPIIN</name>
<dbReference type="Proteomes" id="UP000663760">
    <property type="component" value="Chromosome 3"/>
</dbReference>
<dbReference type="InterPro" id="IPR052650">
    <property type="entry name" value="Zinc_finger_CCCH"/>
</dbReference>
<evidence type="ECO:0000256" key="1">
    <source>
        <dbReference type="ARBA" id="ARBA00022664"/>
    </source>
</evidence>
<dbReference type="AlphaFoldDB" id="A0A7I8K8H8"/>
<feature type="domain" description="SURP motif" evidence="3">
    <location>
        <begin position="73"/>
        <end position="118"/>
    </location>
</feature>
<feature type="compositionally biased region" description="Basic and acidic residues" evidence="2">
    <location>
        <begin position="412"/>
        <end position="424"/>
    </location>
</feature>
<dbReference type="OrthoDB" id="1935339at2759"/>
<accession>A0A7I8K8H8</accession>
<dbReference type="Gene3D" id="1.10.10.790">
    <property type="entry name" value="Surp module"/>
    <property type="match status" value="1"/>
</dbReference>
<dbReference type="GO" id="GO:0003723">
    <property type="term" value="F:RNA binding"/>
    <property type="evidence" value="ECO:0007669"/>
    <property type="project" value="InterPro"/>
</dbReference>
<organism evidence="4 5">
    <name type="scientific">Spirodela intermedia</name>
    <name type="common">Intermediate duckweed</name>
    <dbReference type="NCBI Taxonomy" id="51605"/>
    <lineage>
        <taxon>Eukaryota</taxon>
        <taxon>Viridiplantae</taxon>
        <taxon>Streptophyta</taxon>
        <taxon>Embryophyta</taxon>
        <taxon>Tracheophyta</taxon>
        <taxon>Spermatophyta</taxon>
        <taxon>Magnoliopsida</taxon>
        <taxon>Liliopsida</taxon>
        <taxon>Araceae</taxon>
        <taxon>Lemnoideae</taxon>
        <taxon>Spirodela</taxon>
    </lineage>
</organism>
<dbReference type="EMBL" id="LR746266">
    <property type="protein sequence ID" value="CAA7393417.1"/>
    <property type="molecule type" value="Genomic_DNA"/>
</dbReference>
<feature type="compositionally biased region" description="Polar residues" evidence="2">
    <location>
        <begin position="402"/>
        <end position="411"/>
    </location>
</feature>
<dbReference type="PANTHER" id="PTHR36886:SF7">
    <property type="entry name" value="EXPRESSED PROTEIN"/>
    <property type="match status" value="1"/>
</dbReference>
<feature type="region of interest" description="Disordered" evidence="2">
    <location>
        <begin position="385"/>
        <end position="455"/>
    </location>
</feature>
<dbReference type="GO" id="GO:0006397">
    <property type="term" value="P:mRNA processing"/>
    <property type="evidence" value="ECO:0007669"/>
    <property type="project" value="UniProtKB-KW"/>
</dbReference>
<feature type="region of interest" description="Disordered" evidence="2">
    <location>
        <begin position="1"/>
        <end position="67"/>
    </location>
</feature>
<protein>
    <recommendedName>
        <fullName evidence="3">SURP motif domain-containing protein</fullName>
    </recommendedName>
</protein>
<dbReference type="InterPro" id="IPR057031">
    <property type="entry name" value="SFR19-like_C"/>
</dbReference>
<dbReference type="Pfam" id="PF23030">
    <property type="entry name" value="SCAF11-like_C"/>
    <property type="match status" value="1"/>
</dbReference>
<dbReference type="Pfam" id="PF01805">
    <property type="entry name" value="Surp"/>
    <property type="match status" value="1"/>
</dbReference>
<dbReference type="PROSITE" id="PS50128">
    <property type="entry name" value="SURP"/>
    <property type="match status" value="1"/>
</dbReference>